<dbReference type="RefSeq" id="WP_064983087.1">
    <property type="nucleotide sequence ID" value="NZ_CP033507.1"/>
</dbReference>
<proteinExistence type="predicted"/>
<evidence type="ECO:0000313" key="2">
    <source>
        <dbReference type="Proteomes" id="UP000275530"/>
    </source>
</evidence>
<dbReference type="Proteomes" id="UP000275530">
    <property type="component" value="Unassembled WGS sequence"/>
</dbReference>
<organism evidence="1 2">
    <name type="scientific">Mesorhizobium jarvisii</name>
    <dbReference type="NCBI Taxonomy" id="1777867"/>
    <lineage>
        <taxon>Bacteria</taxon>
        <taxon>Pseudomonadati</taxon>
        <taxon>Pseudomonadota</taxon>
        <taxon>Alphaproteobacteria</taxon>
        <taxon>Hyphomicrobiales</taxon>
        <taxon>Phyllobacteriaceae</taxon>
        <taxon>Mesorhizobium</taxon>
    </lineage>
</organism>
<sequence>MNEQSVGPSIEPDPDAVPAVSSPPAHPFFWERLHMDFARETFDWSVNKVRTDPFTFVLCIYAIGLLPAALTSLLLTFVRNADAPWLFATVQALTDAAIWPLKVAGF</sequence>
<protein>
    <submittedName>
        <fullName evidence="1">Uncharacterized protein</fullName>
    </submittedName>
</protein>
<keyword evidence="2" id="KW-1185">Reference proteome</keyword>
<accession>A0A6M7TP58</accession>
<evidence type="ECO:0000313" key="1">
    <source>
        <dbReference type="EMBL" id="RJT37888.1"/>
    </source>
</evidence>
<reference evidence="1 2" key="1">
    <citation type="submission" date="2018-09" db="EMBL/GenBank/DDBJ databases">
        <title>Mesorhizobium carmichaelinearum sp. nov. isolated from Carmichaelinea spp. root nodules in New Zealand.</title>
        <authorList>
            <person name="De Meyer S.E."/>
        </authorList>
    </citation>
    <scope>NUCLEOTIDE SEQUENCE [LARGE SCALE GENOMIC DNA]</scope>
    <source>
        <strain evidence="1 2">LMG 28313</strain>
    </source>
</reference>
<dbReference type="EMBL" id="QZXA01000001">
    <property type="protein sequence ID" value="RJT37888.1"/>
    <property type="molecule type" value="Genomic_DNA"/>
</dbReference>
<gene>
    <name evidence="1" type="ORF">D3242_01180</name>
</gene>
<name>A0A6M7TP58_9HYPH</name>
<dbReference type="AlphaFoldDB" id="A0A6M7TP58"/>
<comment type="caution">
    <text evidence="1">The sequence shown here is derived from an EMBL/GenBank/DDBJ whole genome shotgun (WGS) entry which is preliminary data.</text>
</comment>